<dbReference type="InterPro" id="IPR005863">
    <property type="entry name" value="UDP-N-AcMur_synth"/>
</dbReference>
<dbReference type="Gene3D" id="3.40.1390.10">
    <property type="entry name" value="MurE/MurF, N-terminal domain"/>
    <property type="match status" value="1"/>
</dbReference>
<dbReference type="PANTHER" id="PTHR43024">
    <property type="entry name" value="UDP-N-ACETYLMURAMOYL-TRIPEPTIDE--D-ALANYL-D-ALANINE LIGASE"/>
    <property type="match status" value="1"/>
</dbReference>
<dbReference type="GO" id="GO:0005737">
    <property type="term" value="C:cytoplasm"/>
    <property type="evidence" value="ECO:0007669"/>
    <property type="project" value="UniProtKB-SubCell"/>
</dbReference>
<dbReference type="Gene3D" id="3.40.1190.10">
    <property type="entry name" value="Mur-like, catalytic domain"/>
    <property type="match status" value="1"/>
</dbReference>
<accession>A0A918TV42</accession>
<dbReference type="GO" id="GO:0005524">
    <property type="term" value="F:ATP binding"/>
    <property type="evidence" value="ECO:0007669"/>
    <property type="project" value="UniProtKB-UniRule"/>
</dbReference>
<dbReference type="GO" id="GO:0047480">
    <property type="term" value="F:UDP-N-acetylmuramoyl-tripeptide-D-alanyl-D-alanine ligase activity"/>
    <property type="evidence" value="ECO:0007669"/>
    <property type="project" value="UniProtKB-UniRule"/>
</dbReference>
<dbReference type="Pfam" id="PF02875">
    <property type="entry name" value="Mur_ligase_C"/>
    <property type="match status" value="1"/>
</dbReference>
<reference evidence="15" key="1">
    <citation type="journal article" date="2014" name="Int. J. Syst. Evol. Microbiol.">
        <title>Complete genome sequence of Corynebacterium casei LMG S-19264T (=DSM 44701T), isolated from a smear-ripened cheese.</title>
        <authorList>
            <consortium name="US DOE Joint Genome Institute (JGI-PGF)"/>
            <person name="Walter F."/>
            <person name="Albersmeier A."/>
            <person name="Kalinowski J."/>
            <person name="Ruckert C."/>
        </authorList>
    </citation>
    <scope>NUCLEOTIDE SEQUENCE</scope>
    <source>
        <strain evidence="15">KCTC 12988</strain>
    </source>
</reference>
<evidence type="ECO:0000256" key="8">
    <source>
        <dbReference type="ARBA" id="ARBA00023306"/>
    </source>
</evidence>
<sequence>MKDITLAEIADAIGGELPNGGGDIVVVNGVSTDTRQLAGGELYIALRGERFDGHDYVGSALDAGAVGALVDSEEAAVNREGLIVVPDTLIGLQRLARWWRVELAIPVVGLTGSNGKTSTKDFTRSVLSQRYQVRATQGNLNNHIGVPLSVLSLTEDDEVGVFEMGMNHPGEIAPLCEIALPHLGIITNIGSAHIEYMGTRDAIAEEKGALARALPEIGTLMVPASCDYLNYFKARTKASVVAVGNGRGEVRAEEIDGSGEGMKFTLVIEGEGRIPVELSVAGRHMVTNALLAAAAGRCLGLTLGEIAEGLVATELTSGRLRSFKSRDITILDDTYNANPESMRAGLETLVERQAGPGGRHFAVLGMMAEIGETAPQAHHSLGEFAAEREVQVVSVGTGAKGISQGAGSDRHFDSREDAAQWLTQELQAGDVVLFKGSRTAAIEKVMKQIFPQD</sequence>
<dbReference type="PANTHER" id="PTHR43024:SF1">
    <property type="entry name" value="UDP-N-ACETYLMURAMOYL-TRIPEPTIDE--D-ALANYL-D-ALANINE LIGASE"/>
    <property type="match status" value="1"/>
</dbReference>
<evidence type="ECO:0000256" key="9">
    <source>
        <dbReference type="ARBA" id="ARBA00023316"/>
    </source>
</evidence>
<evidence type="ECO:0000256" key="7">
    <source>
        <dbReference type="ARBA" id="ARBA00022984"/>
    </source>
</evidence>
<dbReference type="RefSeq" id="WP_189572592.1">
    <property type="nucleotide sequence ID" value="NZ_BMXI01000016.1"/>
</dbReference>
<feature type="binding site" evidence="10">
    <location>
        <begin position="112"/>
        <end position="118"/>
    </location>
    <ligand>
        <name>ATP</name>
        <dbReference type="ChEBI" id="CHEBI:30616"/>
    </ligand>
</feature>
<evidence type="ECO:0000256" key="11">
    <source>
        <dbReference type="RuleBase" id="RU004136"/>
    </source>
</evidence>
<evidence type="ECO:0000313" key="15">
    <source>
        <dbReference type="EMBL" id="GHC63311.1"/>
    </source>
</evidence>
<evidence type="ECO:0000256" key="10">
    <source>
        <dbReference type="HAMAP-Rule" id="MF_02019"/>
    </source>
</evidence>
<comment type="similarity">
    <text evidence="10">Belongs to the MurCDEF family. MurF subfamily.</text>
</comment>
<reference evidence="15" key="2">
    <citation type="submission" date="2020-09" db="EMBL/GenBank/DDBJ databases">
        <authorList>
            <person name="Sun Q."/>
            <person name="Kim S."/>
        </authorList>
    </citation>
    <scope>NUCLEOTIDE SEQUENCE</scope>
    <source>
        <strain evidence="15">KCTC 12988</strain>
    </source>
</reference>
<keyword evidence="3 10" id="KW-0132">Cell division</keyword>
<dbReference type="AlphaFoldDB" id="A0A918TV42"/>
<dbReference type="InterPro" id="IPR036565">
    <property type="entry name" value="Mur-like_cat_sf"/>
</dbReference>
<evidence type="ECO:0000259" key="12">
    <source>
        <dbReference type="Pfam" id="PF01225"/>
    </source>
</evidence>
<evidence type="ECO:0000259" key="14">
    <source>
        <dbReference type="Pfam" id="PF08245"/>
    </source>
</evidence>
<dbReference type="InterPro" id="IPR035911">
    <property type="entry name" value="MurE/MurF_N"/>
</dbReference>
<comment type="subcellular location">
    <subcellularLocation>
        <location evidence="10 11">Cytoplasm</location>
    </subcellularLocation>
</comment>
<dbReference type="InterPro" id="IPR013221">
    <property type="entry name" value="Mur_ligase_cen"/>
</dbReference>
<evidence type="ECO:0000259" key="13">
    <source>
        <dbReference type="Pfam" id="PF02875"/>
    </source>
</evidence>
<dbReference type="InterPro" id="IPR051046">
    <property type="entry name" value="MurCDEF_CellWall_CoF430Synth"/>
</dbReference>
<keyword evidence="7 10" id="KW-0573">Peptidoglycan synthesis</keyword>
<dbReference type="EC" id="6.3.2.10" evidence="10 11"/>
<name>A0A918TV42_9BACT</name>
<keyword evidence="2 10" id="KW-0436">Ligase</keyword>
<feature type="domain" description="Mur ligase N-terminal catalytic" evidence="12">
    <location>
        <begin position="27"/>
        <end position="77"/>
    </location>
</feature>
<evidence type="ECO:0000256" key="6">
    <source>
        <dbReference type="ARBA" id="ARBA00022960"/>
    </source>
</evidence>
<comment type="pathway">
    <text evidence="10 11">Cell wall biogenesis; peptidoglycan biosynthesis.</text>
</comment>
<dbReference type="GO" id="GO:0008360">
    <property type="term" value="P:regulation of cell shape"/>
    <property type="evidence" value="ECO:0007669"/>
    <property type="project" value="UniProtKB-KW"/>
</dbReference>
<comment type="caution">
    <text evidence="15">The sequence shown here is derived from an EMBL/GenBank/DDBJ whole genome shotgun (WGS) entry which is preliminary data.</text>
</comment>
<feature type="domain" description="Mur ligase central" evidence="14">
    <location>
        <begin position="111"/>
        <end position="295"/>
    </location>
</feature>
<evidence type="ECO:0000256" key="5">
    <source>
        <dbReference type="ARBA" id="ARBA00022840"/>
    </source>
</evidence>
<keyword evidence="6 10" id="KW-0133">Cell shape</keyword>
<dbReference type="Gene3D" id="3.90.190.20">
    <property type="entry name" value="Mur ligase, C-terminal domain"/>
    <property type="match status" value="1"/>
</dbReference>
<dbReference type="NCBIfam" id="TIGR01143">
    <property type="entry name" value="murF"/>
    <property type="match status" value="1"/>
</dbReference>
<keyword evidence="4 10" id="KW-0547">Nucleotide-binding</keyword>
<keyword evidence="9 10" id="KW-0961">Cell wall biogenesis/degradation</keyword>
<dbReference type="SUPFAM" id="SSF53244">
    <property type="entry name" value="MurD-like peptide ligases, peptide-binding domain"/>
    <property type="match status" value="1"/>
</dbReference>
<evidence type="ECO:0000313" key="16">
    <source>
        <dbReference type="Proteomes" id="UP000644507"/>
    </source>
</evidence>
<evidence type="ECO:0000256" key="4">
    <source>
        <dbReference type="ARBA" id="ARBA00022741"/>
    </source>
</evidence>
<dbReference type="SUPFAM" id="SSF53623">
    <property type="entry name" value="MurD-like peptide ligases, catalytic domain"/>
    <property type="match status" value="1"/>
</dbReference>
<dbReference type="GO" id="GO:0009252">
    <property type="term" value="P:peptidoglycan biosynthetic process"/>
    <property type="evidence" value="ECO:0007669"/>
    <property type="project" value="UniProtKB-UniRule"/>
</dbReference>
<protein>
    <recommendedName>
        <fullName evidence="10 11">UDP-N-acetylmuramoyl-tripeptide--D-alanyl-D-alanine ligase</fullName>
        <ecNumber evidence="10 11">6.3.2.10</ecNumber>
    </recommendedName>
    <alternativeName>
        <fullName evidence="10">D-alanyl-D-alanine-adding enzyme</fullName>
    </alternativeName>
</protein>
<keyword evidence="16" id="KW-1185">Reference proteome</keyword>
<evidence type="ECO:0000256" key="1">
    <source>
        <dbReference type="ARBA" id="ARBA00022490"/>
    </source>
</evidence>
<dbReference type="InterPro" id="IPR004101">
    <property type="entry name" value="Mur_ligase_C"/>
</dbReference>
<evidence type="ECO:0000256" key="2">
    <source>
        <dbReference type="ARBA" id="ARBA00022598"/>
    </source>
</evidence>
<dbReference type="Pfam" id="PF01225">
    <property type="entry name" value="Mur_ligase"/>
    <property type="match status" value="1"/>
</dbReference>
<dbReference type="GO" id="GO:0071555">
    <property type="term" value="P:cell wall organization"/>
    <property type="evidence" value="ECO:0007669"/>
    <property type="project" value="UniProtKB-KW"/>
</dbReference>
<dbReference type="HAMAP" id="MF_02019">
    <property type="entry name" value="MurF"/>
    <property type="match status" value="1"/>
</dbReference>
<dbReference type="GO" id="GO:0051301">
    <property type="term" value="P:cell division"/>
    <property type="evidence" value="ECO:0007669"/>
    <property type="project" value="UniProtKB-KW"/>
</dbReference>
<dbReference type="SUPFAM" id="SSF63418">
    <property type="entry name" value="MurE/MurF N-terminal domain"/>
    <property type="match status" value="1"/>
</dbReference>
<dbReference type="InterPro" id="IPR000713">
    <property type="entry name" value="Mur_ligase_N"/>
</dbReference>
<keyword evidence="8 10" id="KW-0131">Cell cycle</keyword>
<dbReference type="Proteomes" id="UP000644507">
    <property type="component" value="Unassembled WGS sequence"/>
</dbReference>
<gene>
    <name evidence="10 15" type="primary">murF</name>
    <name evidence="15" type="ORF">GCM10007100_33590</name>
</gene>
<keyword evidence="1 10" id="KW-0963">Cytoplasm</keyword>
<organism evidence="15 16">
    <name type="scientific">Roseibacillus persicicus</name>
    <dbReference type="NCBI Taxonomy" id="454148"/>
    <lineage>
        <taxon>Bacteria</taxon>
        <taxon>Pseudomonadati</taxon>
        <taxon>Verrucomicrobiota</taxon>
        <taxon>Verrucomicrobiia</taxon>
        <taxon>Verrucomicrobiales</taxon>
        <taxon>Verrucomicrobiaceae</taxon>
        <taxon>Roseibacillus</taxon>
    </lineage>
</organism>
<proteinExistence type="inferred from homology"/>
<comment type="function">
    <text evidence="10 11">Involved in cell wall formation. Catalyzes the final step in the synthesis of UDP-N-acetylmuramoyl-pentapeptide, the precursor of murein.</text>
</comment>
<feature type="domain" description="Mur ligase C-terminal" evidence="13">
    <location>
        <begin position="318"/>
        <end position="438"/>
    </location>
</feature>
<comment type="catalytic activity">
    <reaction evidence="10 11">
        <text>D-alanyl-D-alanine + UDP-N-acetyl-alpha-D-muramoyl-L-alanyl-gamma-D-glutamyl-meso-2,6-diaminopimelate + ATP = UDP-N-acetyl-alpha-D-muramoyl-L-alanyl-gamma-D-glutamyl-meso-2,6-diaminopimeloyl-D-alanyl-D-alanine + ADP + phosphate + H(+)</text>
        <dbReference type="Rhea" id="RHEA:28374"/>
        <dbReference type="ChEBI" id="CHEBI:15378"/>
        <dbReference type="ChEBI" id="CHEBI:30616"/>
        <dbReference type="ChEBI" id="CHEBI:43474"/>
        <dbReference type="ChEBI" id="CHEBI:57822"/>
        <dbReference type="ChEBI" id="CHEBI:61386"/>
        <dbReference type="ChEBI" id="CHEBI:83905"/>
        <dbReference type="ChEBI" id="CHEBI:456216"/>
        <dbReference type="EC" id="6.3.2.10"/>
    </reaction>
</comment>
<dbReference type="EMBL" id="BMXI01000016">
    <property type="protein sequence ID" value="GHC63311.1"/>
    <property type="molecule type" value="Genomic_DNA"/>
</dbReference>
<dbReference type="Pfam" id="PF08245">
    <property type="entry name" value="Mur_ligase_M"/>
    <property type="match status" value="1"/>
</dbReference>
<dbReference type="InterPro" id="IPR036615">
    <property type="entry name" value="Mur_ligase_C_dom_sf"/>
</dbReference>
<evidence type="ECO:0000256" key="3">
    <source>
        <dbReference type="ARBA" id="ARBA00022618"/>
    </source>
</evidence>
<keyword evidence="5 10" id="KW-0067">ATP-binding</keyword>